<feature type="domain" description="Molybdopterin-guanine dinucleotide biosynthesis protein B (MobB)" evidence="1">
    <location>
        <begin position="5"/>
        <end position="130"/>
    </location>
</feature>
<dbReference type="EMBL" id="AZGE01000008">
    <property type="protein sequence ID" value="KRM15744.1"/>
    <property type="molecule type" value="Genomic_DNA"/>
</dbReference>
<dbReference type="PANTHER" id="PTHR40072">
    <property type="entry name" value="MOLYBDOPTERIN-GUANINE DINUCLEOTIDE BIOSYNTHESIS ADAPTER PROTEIN-RELATED"/>
    <property type="match status" value="1"/>
</dbReference>
<dbReference type="AlphaFoldDB" id="A0A0R1WCT0"/>
<gene>
    <name evidence="2" type="ORF">FC49_GL001851</name>
</gene>
<dbReference type="SUPFAM" id="SSF52540">
    <property type="entry name" value="P-loop containing nucleoside triphosphate hydrolases"/>
    <property type="match status" value="1"/>
</dbReference>
<dbReference type="NCBIfam" id="TIGR00176">
    <property type="entry name" value="mobB"/>
    <property type="match status" value="1"/>
</dbReference>
<comment type="caution">
    <text evidence="2">The sequence shown here is derived from an EMBL/GenBank/DDBJ whole genome shotgun (WGS) entry which is preliminary data.</text>
</comment>
<evidence type="ECO:0000313" key="3">
    <source>
        <dbReference type="Proteomes" id="UP000050973"/>
    </source>
</evidence>
<evidence type="ECO:0000313" key="2">
    <source>
        <dbReference type="EMBL" id="KRM15744.1"/>
    </source>
</evidence>
<proteinExistence type="predicted"/>
<name>A0A0R1WCT0_9LACO</name>
<dbReference type="InterPro" id="IPR027417">
    <property type="entry name" value="P-loop_NTPase"/>
</dbReference>
<dbReference type="Gene3D" id="3.40.50.300">
    <property type="entry name" value="P-loop containing nucleotide triphosphate hydrolases"/>
    <property type="match status" value="1"/>
</dbReference>
<protein>
    <submittedName>
        <fullName evidence="2">Molybdopterin-guanine dinucleotide biosynthesis protein B</fullName>
    </submittedName>
</protein>
<dbReference type="GO" id="GO:0005525">
    <property type="term" value="F:GTP binding"/>
    <property type="evidence" value="ECO:0007669"/>
    <property type="project" value="InterPro"/>
</dbReference>
<accession>A0A0R1WCT0</accession>
<dbReference type="PANTHER" id="PTHR40072:SF1">
    <property type="entry name" value="MOLYBDOPTERIN-GUANINE DINUCLEOTIDE BIOSYNTHESIS ADAPTER PROTEIN"/>
    <property type="match status" value="1"/>
</dbReference>
<dbReference type="GO" id="GO:0006777">
    <property type="term" value="P:Mo-molybdopterin cofactor biosynthetic process"/>
    <property type="evidence" value="ECO:0007669"/>
    <property type="project" value="InterPro"/>
</dbReference>
<evidence type="ECO:0000259" key="1">
    <source>
        <dbReference type="Pfam" id="PF03205"/>
    </source>
</evidence>
<dbReference type="Proteomes" id="UP000050973">
    <property type="component" value="Unassembled WGS sequence"/>
</dbReference>
<reference evidence="2 3" key="1">
    <citation type="journal article" date="2015" name="Genome Announc.">
        <title>Expanding the biotechnology potential of lactobacilli through comparative genomics of 213 strains and associated genera.</title>
        <authorList>
            <person name="Sun Z."/>
            <person name="Harris H.M."/>
            <person name="McCann A."/>
            <person name="Guo C."/>
            <person name="Argimon S."/>
            <person name="Zhang W."/>
            <person name="Yang X."/>
            <person name="Jeffery I.B."/>
            <person name="Cooney J.C."/>
            <person name="Kagawa T.F."/>
            <person name="Liu W."/>
            <person name="Song Y."/>
            <person name="Salvetti E."/>
            <person name="Wrobel A."/>
            <person name="Rasinkangas P."/>
            <person name="Parkhill J."/>
            <person name="Rea M.C."/>
            <person name="O'Sullivan O."/>
            <person name="Ritari J."/>
            <person name="Douillard F.P."/>
            <person name="Paul Ross R."/>
            <person name="Yang R."/>
            <person name="Briner A.E."/>
            <person name="Felis G.E."/>
            <person name="de Vos W.M."/>
            <person name="Barrangou R."/>
            <person name="Klaenhammer T.R."/>
            <person name="Caufield P.W."/>
            <person name="Cui Y."/>
            <person name="Zhang H."/>
            <person name="O'Toole P.W."/>
        </authorList>
    </citation>
    <scope>NUCLEOTIDE SEQUENCE [LARGE SCALE GENOMIC DNA]</scope>
    <source>
        <strain evidence="2 3">DSM 4864</strain>
    </source>
</reference>
<dbReference type="InterPro" id="IPR004435">
    <property type="entry name" value="MobB_dom"/>
</dbReference>
<dbReference type="PATRIC" id="fig|1423779.3.peg.1918"/>
<dbReference type="InterPro" id="IPR052539">
    <property type="entry name" value="MGD_biosynthesis_adapter"/>
</dbReference>
<dbReference type="RefSeq" id="WP_056984414.1">
    <property type="nucleotide sequence ID" value="NZ_AZGE01000008.1"/>
</dbReference>
<dbReference type="Pfam" id="PF03205">
    <property type="entry name" value="MobB"/>
    <property type="match status" value="1"/>
</dbReference>
<sequence>MAITFQIVGHKNSGKTLVTTKLISALTAQGWRVAAIKHDAHTGAMDVPGTDSDLMSRAGAHQVVLESSQGLFYHQQAPVPPLSFLVNRLRQKNDLVVIEGHKAANYSKLVMLAPDETLKTVPQAGVVATASLTPNPAAELVGLEQTVNWCLDYLIRRQEEGPQP</sequence>
<organism evidence="2 3">
    <name type="scientific">Limosilactobacillus oris DSM 4864</name>
    <dbReference type="NCBI Taxonomy" id="1423779"/>
    <lineage>
        <taxon>Bacteria</taxon>
        <taxon>Bacillati</taxon>
        <taxon>Bacillota</taxon>
        <taxon>Bacilli</taxon>
        <taxon>Lactobacillales</taxon>
        <taxon>Lactobacillaceae</taxon>
        <taxon>Limosilactobacillus</taxon>
    </lineage>
</organism>